<reference evidence="1" key="1">
    <citation type="submission" date="2021-11" db="EMBL/GenBank/DDBJ databases">
        <title>Description of novel Flavobacterium species.</title>
        <authorList>
            <person name="Saticioglu I.B."/>
            <person name="Ay H."/>
            <person name="Altun S."/>
            <person name="Duman M."/>
        </authorList>
    </citation>
    <scope>NUCLEOTIDE SEQUENCE</scope>
    <source>
        <strain evidence="1">F-126</strain>
    </source>
</reference>
<evidence type="ECO:0000313" key="2">
    <source>
        <dbReference type="Proteomes" id="UP001430700"/>
    </source>
</evidence>
<name>A0ABS8M2J8_9FLAO</name>
<organism evidence="1 2">
    <name type="scientific">Flavobacterium lipolyticum</name>
    <dbReference type="NCBI Taxonomy" id="2893754"/>
    <lineage>
        <taxon>Bacteria</taxon>
        <taxon>Pseudomonadati</taxon>
        <taxon>Bacteroidota</taxon>
        <taxon>Flavobacteriia</taxon>
        <taxon>Flavobacteriales</taxon>
        <taxon>Flavobacteriaceae</taxon>
        <taxon>Flavobacterium</taxon>
    </lineage>
</organism>
<comment type="caution">
    <text evidence="1">The sequence shown here is derived from an EMBL/GenBank/DDBJ whole genome shotgun (WGS) entry which is preliminary data.</text>
</comment>
<dbReference type="RefSeq" id="WP_230000234.1">
    <property type="nucleotide sequence ID" value="NZ_JAJJMN010000001.1"/>
</dbReference>
<evidence type="ECO:0000313" key="1">
    <source>
        <dbReference type="EMBL" id="MCC9018952.1"/>
    </source>
</evidence>
<dbReference type="Proteomes" id="UP001430700">
    <property type="component" value="Unassembled WGS sequence"/>
</dbReference>
<proteinExistence type="predicted"/>
<gene>
    <name evidence="1" type="ORF">LNQ34_14380</name>
</gene>
<keyword evidence="2" id="KW-1185">Reference proteome</keyword>
<sequence length="110" mass="13623">MSEQILNHIEIHIKNQISDYKERRLFKFRNPKKEYDKDNNAHIVTINIEYHDVVFCIGLKYQSNEIEFLSDVSLNHKNFNDFEEIYKFLKHFHEIDTDYLKRKFEFHKKK</sequence>
<protein>
    <submittedName>
        <fullName evidence="1">Uncharacterized protein</fullName>
    </submittedName>
</protein>
<accession>A0ABS8M2J8</accession>
<dbReference type="EMBL" id="JAJJMN010000001">
    <property type="protein sequence ID" value="MCC9018952.1"/>
    <property type="molecule type" value="Genomic_DNA"/>
</dbReference>